<dbReference type="Pfam" id="PF03787">
    <property type="entry name" value="RAMPs"/>
    <property type="match status" value="1"/>
</dbReference>
<organism evidence="3 4">
    <name type="scientific">Methanospirillum purgamenti</name>
    <dbReference type="NCBI Taxonomy" id="2834276"/>
    <lineage>
        <taxon>Archaea</taxon>
        <taxon>Methanobacteriati</taxon>
        <taxon>Methanobacteriota</taxon>
        <taxon>Stenosarchaea group</taxon>
        <taxon>Methanomicrobia</taxon>
        <taxon>Methanomicrobiales</taxon>
        <taxon>Methanospirillaceae</taxon>
        <taxon>Methanospirillum</taxon>
    </lineage>
</organism>
<name>A0A8E7B0R8_9EURY</name>
<dbReference type="GeneID" id="65096513"/>
<dbReference type="Proteomes" id="UP000680656">
    <property type="component" value="Chromosome"/>
</dbReference>
<dbReference type="InterPro" id="IPR052216">
    <property type="entry name" value="CRISPR_Csm3_endoribonuclease"/>
</dbReference>
<protein>
    <recommendedName>
        <fullName evidence="2">CRISPR type III-associated protein domain-containing protein</fullName>
    </recommendedName>
</protein>
<keyword evidence="4" id="KW-1185">Reference proteome</keyword>
<evidence type="ECO:0000313" key="4">
    <source>
        <dbReference type="Proteomes" id="UP000680656"/>
    </source>
</evidence>
<sequence length="220" mass="24309">MEVWAIDLCFVSPFHSTGTNLGSFIQVTRGSDAKGMNVPYIPATHLKGVMRCEAERIMRTVAGISCYITGRPDVPGHVIEVCDEVKTGGYKCPVCSLFGVPNIDGGGGFREGKLRFLDFYPSRENEEVKIERRSHVMINRKYLVKEKGALYSEEAVPSGTIFTGNIIVRSVLSEEEERLFMASLHAMAGYGLGKNRSRGFGAIKIGNIRKSDHVMVSEVR</sequence>
<evidence type="ECO:0000259" key="2">
    <source>
        <dbReference type="Pfam" id="PF03787"/>
    </source>
</evidence>
<dbReference type="InterPro" id="IPR005537">
    <property type="entry name" value="RAMP_III_fam"/>
</dbReference>
<reference evidence="3 4" key="1">
    <citation type="submission" date="2021-05" db="EMBL/GenBank/DDBJ databases">
        <title>A novel Methanospirillum isolate from a pyrite-forming mixed culture.</title>
        <authorList>
            <person name="Bunk B."/>
            <person name="Sproer C."/>
            <person name="Spring S."/>
            <person name="Pester M."/>
        </authorList>
    </citation>
    <scope>NUCLEOTIDE SEQUENCE [LARGE SCALE GENOMIC DNA]</scope>
    <source>
        <strain evidence="3 4">J.3.6.1-F.2.7.3</strain>
    </source>
</reference>
<dbReference type="GO" id="GO:0051607">
    <property type="term" value="P:defense response to virus"/>
    <property type="evidence" value="ECO:0007669"/>
    <property type="project" value="UniProtKB-KW"/>
</dbReference>
<dbReference type="AlphaFoldDB" id="A0A8E7B0R8"/>
<feature type="domain" description="CRISPR type III-associated protein" evidence="2">
    <location>
        <begin position="33"/>
        <end position="204"/>
    </location>
</feature>
<gene>
    <name evidence="3" type="ORF">KHC33_04975</name>
</gene>
<dbReference type="KEGG" id="mrtj:KHC33_04975"/>
<dbReference type="CDD" id="cd09726">
    <property type="entry name" value="RAMP_I_III"/>
    <property type="match status" value="1"/>
</dbReference>
<dbReference type="RefSeq" id="WP_214420636.1">
    <property type="nucleotide sequence ID" value="NZ_CP075546.1"/>
</dbReference>
<dbReference type="PANTHER" id="PTHR35579:SF6">
    <property type="entry name" value="DUF324 DOMAIN-CONTAINING PROTEIN"/>
    <property type="match status" value="1"/>
</dbReference>
<evidence type="ECO:0000256" key="1">
    <source>
        <dbReference type="ARBA" id="ARBA00023118"/>
    </source>
</evidence>
<keyword evidence="1" id="KW-0051">Antiviral defense</keyword>
<evidence type="ECO:0000313" key="3">
    <source>
        <dbReference type="EMBL" id="QVV89854.1"/>
    </source>
</evidence>
<proteinExistence type="predicted"/>
<dbReference type="EMBL" id="CP075546">
    <property type="protein sequence ID" value="QVV89854.1"/>
    <property type="molecule type" value="Genomic_DNA"/>
</dbReference>
<accession>A0A8E7B0R8</accession>
<dbReference type="PANTHER" id="PTHR35579">
    <property type="entry name" value="CRISPR SYSTEM CMS ENDORIBONUCLEASE CSM3"/>
    <property type="match status" value="1"/>
</dbReference>